<evidence type="ECO:0000256" key="5">
    <source>
        <dbReference type="ARBA" id="ARBA00023237"/>
    </source>
</evidence>
<gene>
    <name evidence="7" type="ORF">AAF463_20110</name>
</gene>
<comment type="subcellular location">
    <subcellularLocation>
        <location evidence="1">Cell outer membrane</location>
    </subcellularLocation>
</comment>
<evidence type="ECO:0000313" key="7">
    <source>
        <dbReference type="EMBL" id="XBV47170.1"/>
    </source>
</evidence>
<dbReference type="Pfam" id="PF06629">
    <property type="entry name" value="MipA"/>
    <property type="match status" value="1"/>
</dbReference>
<evidence type="ECO:0000256" key="2">
    <source>
        <dbReference type="ARBA" id="ARBA00005722"/>
    </source>
</evidence>
<evidence type="ECO:0000256" key="4">
    <source>
        <dbReference type="ARBA" id="ARBA00023136"/>
    </source>
</evidence>
<dbReference type="AlphaFoldDB" id="A0AAU7U2T6"/>
<dbReference type="PANTHER" id="PTHR38776:SF1">
    <property type="entry name" value="MLTA-INTERACTING PROTEIN-RELATED"/>
    <property type="match status" value="1"/>
</dbReference>
<geneLocation type="plasmid" evidence="7">
    <name>plasmindA</name>
</geneLocation>
<name>A0AAU7U2T6_9GAMM</name>
<keyword evidence="3 6" id="KW-0732">Signal</keyword>
<evidence type="ECO:0000256" key="1">
    <source>
        <dbReference type="ARBA" id="ARBA00004442"/>
    </source>
</evidence>
<proteinExistence type="inferred from homology"/>
<keyword evidence="4" id="KW-0472">Membrane</keyword>
<reference evidence="7" key="1">
    <citation type="submission" date="2024-06" db="EMBL/GenBank/DDBJ databases">
        <title>Multiomics insights into the TNT degradation mechanism by Pantoea sp. BJ2 isolated from an ammunition destruction site.</title>
        <authorList>
            <person name="Luo J."/>
        </authorList>
    </citation>
    <scope>NUCLEOTIDE SEQUENCE</scope>
    <source>
        <strain evidence="7">BJ2</strain>
        <plasmid evidence="7">plasmindA</plasmid>
    </source>
</reference>
<organism evidence="7">
    <name type="scientific">Pantoea sp. BJ2</name>
    <dbReference type="NCBI Taxonomy" id="3141322"/>
    <lineage>
        <taxon>Bacteria</taxon>
        <taxon>Pseudomonadati</taxon>
        <taxon>Pseudomonadota</taxon>
        <taxon>Gammaproteobacteria</taxon>
        <taxon>Enterobacterales</taxon>
        <taxon>Erwiniaceae</taxon>
        <taxon>Pantoea</taxon>
    </lineage>
</organism>
<protein>
    <submittedName>
        <fullName evidence="7">MipA/OmpV family protein</fullName>
    </submittedName>
</protein>
<sequence>MITRKKALYSGCLLLVSISISTSSRADDSAAQDGVMIGVGAQTTPTYSGADKQRWQVVPMLQARKGAFFVDSQKGVGYDLQNDSGLYLEHSLGYGLGRADKDSDWRDGSDKLRGMGTINATLNTAIAAGWAVSPWLVLEAKAVLPLTDSQGVNYRTSVTLIPLQSQQDSLSLQTSVLFGDARYMQTWYGVSARQSVKSGYATYSPAAGFYGVETDLTWSHQFTQHWGGALSAGYTWLDDHAADSPIVFRQNQLTATAAVTYKF</sequence>
<accession>A0AAU7U2T6</accession>
<comment type="similarity">
    <text evidence="2">Belongs to the MipA/OmpV family.</text>
</comment>
<keyword evidence="5" id="KW-0998">Cell outer membrane</keyword>
<evidence type="ECO:0000256" key="3">
    <source>
        <dbReference type="ARBA" id="ARBA00022729"/>
    </source>
</evidence>
<dbReference type="EMBL" id="CP158293">
    <property type="protein sequence ID" value="XBV47170.1"/>
    <property type="molecule type" value="Genomic_DNA"/>
</dbReference>
<evidence type="ECO:0000256" key="6">
    <source>
        <dbReference type="SAM" id="SignalP"/>
    </source>
</evidence>
<dbReference type="RefSeq" id="WP_350262309.1">
    <property type="nucleotide sequence ID" value="NZ_CP158293.1"/>
</dbReference>
<feature type="signal peptide" evidence="6">
    <location>
        <begin position="1"/>
        <end position="26"/>
    </location>
</feature>
<dbReference type="PANTHER" id="PTHR38776">
    <property type="entry name" value="MLTA-INTERACTING PROTEIN-RELATED"/>
    <property type="match status" value="1"/>
</dbReference>
<dbReference type="GO" id="GO:0009279">
    <property type="term" value="C:cell outer membrane"/>
    <property type="evidence" value="ECO:0007669"/>
    <property type="project" value="UniProtKB-SubCell"/>
</dbReference>
<dbReference type="InterPro" id="IPR010583">
    <property type="entry name" value="MipA"/>
</dbReference>
<keyword evidence="7" id="KW-0614">Plasmid</keyword>
<feature type="chain" id="PRO_5043672341" evidence="6">
    <location>
        <begin position="27"/>
        <end position="263"/>
    </location>
</feature>